<feature type="domain" description="DJ-1/PfpI" evidence="2">
    <location>
        <begin position="57"/>
        <end position="196"/>
    </location>
</feature>
<organism evidence="3 4">
    <name type="scientific">Panaeolus cyanescens</name>
    <dbReference type="NCBI Taxonomy" id="181874"/>
    <lineage>
        <taxon>Eukaryota</taxon>
        <taxon>Fungi</taxon>
        <taxon>Dikarya</taxon>
        <taxon>Basidiomycota</taxon>
        <taxon>Agaricomycotina</taxon>
        <taxon>Agaricomycetes</taxon>
        <taxon>Agaricomycetidae</taxon>
        <taxon>Agaricales</taxon>
        <taxon>Agaricineae</taxon>
        <taxon>Galeropsidaceae</taxon>
        <taxon>Panaeolus</taxon>
    </lineage>
</organism>
<dbReference type="InterPro" id="IPR029062">
    <property type="entry name" value="Class_I_gatase-like"/>
</dbReference>
<dbReference type="InParanoid" id="A0A409YSZ5"/>
<dbReference type="Gene3D" id="3.40.50.880">
    <property type="match status" value="1"/>
</dbReference>
<evidence type="ECO:0000313" key="4">
    <source>
        <dbReference type="Proteomes" id="UP000284842"/>
    </source>
</evidence>
<keyword evidence="1" id="KW-0732">Signal</keyword>
<name>A0A409YSZ5_9AGAR</name>
<dbReference type="OrthoDB" id="543156at2759"/>
<sequence length="233" mass="25405">MSETVTWNIGVLLLPFHQLLDWVGPTDYISNHSQPMVSLLVANFGLPESIIKKAPIINFHYVSHSLEPVLASCGPPIHPTVTTADCPHLDYLIIPGPDPYAKLSDEIDGFIKKLWADPSFKAFLTVCSGSMVIAPTGVLDGHSVCSNKVTLRDAARKGKLYKGVNWIGDKRWHHDGRVWSAAGVTAGIDLAAAFLAAQLDKELLDVLEDVAEYSPNPDQPDKFAKILEGVNLN</sequence>
<reference evidence="3 4" key="1">
    <citation type="journal article" date="2018" name="Evol. Lett.">
        <title>Horizontal gene cluster transfer increased hallucinogenic mushroom diversity.</title>
        <authorList>
            <person name="Reynolds H.T."/>
            <person name="Vijayakumar V."/>
            <person name="Gluck-Thaler E."/>
            <person name="Korotkin H.B."/>
            <person name="Matheny P.B."/>
            <person name="Slot J.C."/>
        </authorList>
    </citation>
    <scope>NUCLEOTIDE SEQUENCE [LARGE SCALE GENOMIC DNA]</scope>
    <source>
        <strain evidence="3 4">2629</strain>
    </source>
</reference>
<feature type="signal peptide" evidence="1">
    <location>
        <begin position="1"/>
        <end position="22"/>
    </location>
</feature>
<gene>
    <name evidence="3" type="ORF">CVT24_004206</name>
</gene>
<dbReference type="AlphaFoldDB" id="A0A409YSZ5"/>
<evidence type="ECO:0000256" key="1">
    <source>
        <dbReference type="SAM" id="SignalP"/>
    </source>
</evidence>
<dbReference type="Proteomes" id="UP000284842">
    <property type="component" value="Unassembled WGS sequence"/>
</dbReference>
<dbReference type="PANTHER" id="PTHR43130">
    <property type="entry name" value="ARAC-FAMILY TRANSCRIPTIONAL REGULATOR"/>
    <property type="match status" value="1"/>
</dbReference>
<comment type="caution">
    <text evidence="3">The sequence shown here is derived from an EMBL/GenBank/DDBJ whole genome shotgun (WGS) entry which is preliminary data.</text>
</comment>
<feature type="chain" id="PRO_5019234869" description="DJ-1/PfpI domain-containing protein" evidence="1">
    <location>
        <begin position="23"/>
        <end position="233"/>
    </location>
</feature>
<keyword evidence="4" id="KW-1185">Reference proteome</keyword>
<protein>
    <recommendedName>
        <fullName evidence="2">DJ-1/PfpI domain-containing protein</fullName>
    </recommendedName>
</protein>
<dbReference type="Pfam" id="PF01965">
    <property type="entry name" value="DJ-1_PfpI"/>
    <property type="match status" value="1"/>
</dbReference>
<dbReference type="InterPro" id="IPR052158">
    <property type="entry name" value="INH-QAR"/>
</dbReference>
<accession>A0A409YSZ5</accession>
<evidence type="ECO:0000313" key="3">
    <source>
        <dbReference type="EMBL" id="PPR06155.1"/>
    </source>
</evidence>
<dbReference type="PANTHER" id="PTHR43130:SF7">
    <property type="entry name" value="DJ-1_PFPI DOMAIN-CONTAINING PROTEIN"/>
    <property type="match status" value="1"/>
</dbReference>
<dbReference type="SUPFAM" id="SSF52317">
    <property type="entry name" value="Class I glutamine amidotransferase-like"/>
    <property type="match status" value="1"/>
</dbReference>
<dbReference type="InterPro" id="IPR002818">
    <property type="entry name" value="DJ-1/PfpI"/>
</dbReference>
<evidence type="ECO:0000259" key="2">
    <source>
        <dbReference type="Pfam" id="PF01965"/>
    </source>
</evidence>
<dbReference type="EMBL" id="NHTK01000700">
    <property type="protein sequence ID" value="PPR06155.1"/>
    <property type="molecule type" value="Genomic_DNA"/>
</dbReference>
<proteinExistence type="predicted"/>